<dbReference type="SMART" id="SM00283">
    <property type="entry name" value="MA"/>
    <property type="match status" value="1"/>
</dbReference>
<comment type="similarity">
    <text evidence="1">Belongs to the methyl-accepting chemotaxis (MCP) protein family.</text>
</comment>
<keyword evidence="3" id="KW-1133">Transmembrane helix</keyword>
<dbReference type="PANTHER" id="PTHR43531:SF7">
    <property type="entry name" value="AEROTAXIS RECEPTOR"/>
    <property type="match status" value="1"/>
</dbReference>
<evidence type="ECO:0000259" key="5">
    <source>
        <dbReference type="PROSITE" id="PS50112"/>
    </source>
</evidence>
<dbReference type="RefSeq" id="WP_055400665.1">
    <property type="nucleotide sequence ID" value="NZ_JAMXAX010000064.1"/>
</dbReference>
<dbReference type="PANTHER" id="PTHR43531">
    <property type="entry name" value="PROTEIN ICFG"/>
    <property type="match status" value="1"/>
</dbReference>
<evidence type="ECO:0000256" key="3">
    <source>
        <dbReference type="SAM" id="Phobius"/>
    </source>
</evidence>
<dbReference type="Pfam" id="PF00015">
    <property type="entry name" value="MCPsignal"/>
    <property type="match status" value="1"/>
</dbReference>
<dbReference type="Proteomes" id="UP001595693">
    <property type="component" value="Unassembled WGS sequence"/>
</dbReference>
<gene>
    <name evidence="6" type="ORF">ACFOW3_23980</name>
</gene>
<keyword evidence="3" id="KW-0812">Transmembrane</keyword>
<feature type="transmembrane region" description="Helical" evidence="3">
    <location>
        <begin position="197"/>
        <end position="215"/>
    </location>
</feature>
<evidence type="ECO:0000259" key="4">
    <source>
        <dbReference type="PROSITE" id="PS50111"/>
    </source>
</evidence>
<reference evidence="7" key="1">
    <citation type="journal article" date="2019" name="Int. J. Syst. Evol. Microbiol.">
        <title>The Global Catalogue of Microorganisms (GCM) 10K type strain sequencing project: providing services to taxonomists for standard genome sequencing and annotation.</title>
        <authorList>
            <consortium name="The Broad Institute Genomics Platform"/>
            <consortium name="The Broad Institute Genome Sequencing Center for Infectious Disease"/>
            <person name="Wu L."/>
            <person name="Ma J."/>
        </authorList>
    </citation>
    <scope>NUCLEOTIDE SEQUENCE [LARGE SCALE GENOMIC DNA]</scope>
    <source>
        <strain evidence="7">CCUG 2113</strain>
    </source>
</reference>
<dbReference type="PROSITE" id="PS50112">
    <property type="entry name" value="PAS"/>
    <property type="match status" value="1"/>
</dbReference>
<feature type="transmembrane region" description="Helical" evidence="3">
    <location>
        <begin position="172"/>
        <end position="191"/>
    </location>
</feature>
<dbReference type="SUPFAM" id="SSF58104">
    <property type="entry name" value="Methyl-accepting chemotaxis protein (MCP) signaling domain"/>
    <property type="match status" value="1"/>
</dbReference>
<organism evidence="6 7">
    <name type="scientific">Acidovorax facilis</name>
    <dbReference type="NCBI Taxonomy" id="12917"/>
    <lineage>
        <taxon>Bacteria</taxon>
        <taxon>Pseudomonadati</taxon>
        <taxon>Pseudomonadota</taxon>
        <taxon>Betaproteobacteria</taxon>
        <taxon>Burkholderiales</taxon>
        <taxon>Comamonadaceae</taxon>
        <taxon>Acidovorax</taxon>
    </lineage>
</organism>
<dbReference type="Pfam" id="PF08447">
    <property type="entry name" value="PAS_3"/>
    <property type="match status" value="1"/>
</dbReference>
<comment type="caution">
    <text evidence="6">The sequence shown here is derived from an EMBL/GenBank/DDBJ whole genome shotgun (WGS) entry which is preliminary data.</text>
</comment>
<feature type="domain" description="Methyl-accepting transducer" evidence="4">
    <location>
        <begin position="274"/>
        <end position="503"/>
    </location>
</feature>
<name>A0ABV8DGX6_9BURK</name>
<feature type="domain" description="PAS" evidence="5">
    <location>
        <begin position="25"/>
        <end position="76"/>
    </location>
</feature>
<dbReference type="CDD" id="cd11386">
    <property type="entry name" value="MCP_signal"/>
    <property type="match status" value="1"/>
</dbReference>
<evidence type="ECO:0000313" key="7">
    <source>
        <dbReference type="Proteomes" id="UP001595693"/>
    </source>
</evidence>
<keyword evidence="7" id="KW-1185">Reference proteome</keyword>
<dbReference type="InterPro" id="IPR035965">
    <property type="entry name" value="PAS-like_dom_sf"/>
</dbReference>
<keyword evidence="3" id="KW-0472">Membrane</keyword>
<dbReference type="InterPro" id="IPR051310">
    <property type="entry name" value="MCP_chemotaxis"/>
</dbReference>
<dbReference type="EMBL" id="JBHSAJ010000070">
    <property type="protein sequence ID" value="MFC3937694.1"/>
    <property type="molecule type" value="Genomic_DNA"/>
</dbReference>
<proteinExistence type="inferred from homology"/>
<dbReference type="CDD" id="cd00130">
    <property type="entry name" value="PAS"/>
    <property type="match status" value="1"/>
</dbReference>
<dbReference type="PROSITE" id="PS50111">
    <property type="entry name" value="CHEMOTAXIS_TRANSDUC_2"/>
    <property type="match status" value="1"/>
</dbReference>
<protein>
    <submittedName>
        <fullName evidence="6">Methyl-accepting chemotaxis protein</fullName>
    </submittedName>
</protein>
<evidence type="ECO:0000256" key="1">
    <source>
        <dbReference type="ARBA" id="ARBA00029447"/>
    </source>
</evidence>
<dbReference type="SMART" id="SM00086">
    <property type="entry name" value="PAC"/>
    <property type="match status" value="1"/>
</dbReference>
<dbReference type="SMART" id="SM00091">
    <property type="entry name" value="PAS"/>
    <property type="match status" value="1"/>
</dbReference>
<dbReference type="InterPro" id="IPR000014">
    <property type="entry name" value="PAS"/>
</dbReference>
<evidence type="ECO:0000313" key="6">
    <source>
        <dbReference type="EMBL" id="MFC3937694.1"/>
    </source>
</evidence>
<dbReference type="Gene3D" id="1.10.287.950">
    <property type="entry name" value="Methyl-accepting chemotaxis protein"/>
    <property type="match status" value="1"/>
</dbReference>
<dbReference type="Gene3D" id="3.30.450.20">
    <property type="entry name" value="PAS domain"/>
    <property type="match status" value="1"/>
</dbReference>
<dbReference type="InterPro" id="IPR004089">
    <property type="entry name" value="MCPsignal_dom"/>
</dbReference>
<dbReference type="InterPro" id="IPR001610">
    <property type="entry name" value="PAC"/>
</dbReference>
<dbReference type="InterPro" id="IPR013655">
    <property type="entry name" value="PAS_fold_3"/>
</dbReference>
<keyword evidence="2" id="KW-0807">Transducer</keyword>
<dbReference type="SUPFAM" id="SSF55785">
    <property type="entry name" value="PYP-like sensor domain (PAS domain)"/>
    <property type="match status" value="1"/>
</dbReference>
<accession>A0ABV8DGX6</accession>
<dbReference type="NCBIfam" id="TIGR00229">
    <property type="entry name" value="sensory_box"/>
    <property type="match status" value="1"/>
</dbReference>
<evidence type="ECO:0000256" key="2">
    <source>
        <dbReference type="PROSITE-ProRule" id="PRU00284"/>
    </source>
</evidence>
<sequence length="519" mass="55551">MRINLPVTQQNFDYSGDELLVSSTNTKGEITHCNPAFVRVSGYSYDELIGQPHNLIRHPDMPAEAYRDLWRTIGRGEPWTGIVKNRRKNGDHYWVRANVTPIMEGGKPRAYMSVRTKPSATEIAAAEALYAQMRREAESGAFSFSLAGGQVRHHGLRGAWQRLVQLPLQIRMVLMMAMLVVLALVPDLLGLQGTLAVVLRGGLLALGAGFVLWRFQTCVLRGLRDATRFASDISACNLTTSVRSDYPEPLGALMQRLLQTQVNLRAVVGDVRTEVRNFIESADEISRGGLDLSARTESQASSLEETAAAMEQLASTVLETSETAAKVSHESAQSSDIAKRGGQAVQEVGAAMQQMKLSSTKISEIVGVIEGIAFQTNLLALNAAVEAARAGEQGRGFAVVAGEVRALAQRSASSAKEISGLIGVTVNQIASGAQQMGHAGTTIEGVVDAVERVSTLVQQISSATKEQSQGIAQVNEAVTQLDTVTQQNAALVEESAAAAQGLKESAVSLGRSVDVFRLG</sequence>